<keyword evidence="6 12" id="KW-0378">Hydrolase</keyword>
<dbReference type="Gene3D" id="1.10.390.10">
    <property type="entry name" value="Neutral Protease Domain 2"/>
    <property type="match status" value="1"/>
</dbReference>
<dbReference type="Gene3D" id="1.25.50.20">
    <property type="match status" value="1"/>
</dbReference>
<feature type="binding site" evidence="10">
    <location>
        <position position="293"/>
    </location>
    <ligand>
        <name>Zn(2+)</name>
        <dbReference type="ChEBI" id="CHEBI:29105"/>
        <note>catalytic</note>
    </ligand>
</feature>
<dbReference type="Proteomes" id="UP000292886">
    <property type="component" value="Chromosome"/>
</dbReference>
<evidence type="ECO:0000256" key="12">
    <source>
        <dbReference type="RuleBase" id="RU364040"/>
    </source>
</evidence>
<dbReference type="AlphaFoldDB" id="A0A4P6YWH3"/>
<feature type="binding site" evidence="10">
    <location>
        <position position="312"/>
    </location>
    <ligand>
        <name>Zn(2+)</name>
        <dbReference type="ChEBI" id="CHEBI:29105"/>
        <note>catalytic</note>
    </ligand>
</feature>
<comment type="similarity">
    <text evidence="2 12">Belongs to the peptidase M1 family.</text>
</comment>
<dbReference type="CDD" id="cd09601">
    <property type="entry name" value="M1_APN-Q_like"/>
    <property type="match status" value="1"/>
</dbReference>
<dbReference type="EMBL" id="CP037940">
    <property type="protein sequence ID" value="QBO37146.1"/>
    <property type="molecule type" value="Genomic_DNA"/>
</dbReference>
<comment type="cofactor">
    <cofactor evidence="10 12">
        <name>Zn(2+)</name>
        <dbReference type="ChEBI" id="CHEBI:29105"/>
    </cofactor>
    <text evidence="10 12">Binds 1 zinc ion per subunit.</text>
</comment>
<feature type="domain" description="ERAP1-like C-terminal" evidence="14">
    <location>
        <begin position="510"/>
        <end position="816"/>
    </location>
</feature>
<dbReference type="GO" id="GO:0005737">
    <property type="term" value="C:cytoplasm"/>
    <property type="evidence" value="ECO:0007669"/>
    <property type="project" value="TreeGrafter"/>
</dbReference>
<evidence type="ECO:0000256" key="3">
    <source>
        <dbReference type="ARBA" id="ARBA00022438"/>
    </source>
</evidence>
<dbReference type="InterPro" id="IPR050344">
    <property type="entry name" value="Peptidase_M1_aminopeptidases"/>
</dbReference>
<evidence type="ECO:0000256" key="7">
    <source>
        <dbReference type="ARBA" id="ARBA00022833"/>
    </source>
</evidence>
<dbReference type="Pfam" id="PF17900">
    <property type="entry name" value="Peptidase_M1_N"/>
    <property type="match status" value="1"/>
</dbReference>
<feature type="domain" description="Aminopeptidase N-like N-terminal" evidence="15">
    <location>
        <begin position="12"/>
        <end position="181"/>
    </location>
</feature>
<dbReference type="EC" id="3.4.11.-" evidence="12"/>
<dbReference type="RefSeq" id="WP_133364223.1">
    <property type="nucleotide sequence ID" value="NZ_CP037940.1"/>
</dbReference>
<evidence type="ECO:0000313" key="16">
    <source>
        <dbReference type="EMBL" id="QBO37146.1"/>
    </source>
</evidence>
<evidence type="ECO:0000259" key="14">
    <source>
        <dbReference type="Pfam" id="PF11838"/>
    </source>
</evidence>
<feature type="site" description="Transition state stabilizer" evidence="11">
    <location>
        <position position="376"/>
    </location>
</feature>
<feature type="binding site" evidence="10">
    <location>
        <position position="289"/>
    </location>
    <ligand>
        <name>Zn(2+)</name>
        <dbReference type="ChEBI" id="CHEBI:29105"/>
        <note>catalytic</note>
    </ligand>
</feature>
<proteinExistence type="inferred from homology"/>
<dbReference type="GO" id="GO:0008270">
    <property type="term" value="F:zinc ion binding"/>
    <property type="evidence" value="ECO:0007669"/>
    <property type="project" value="UniProtKB-UniRule"/>
</dbReference>
<evidence type="ECO:0000256" key="1">
    <source>
        <dbReference type="ARBA" id="ARBA00000098"/>
    </source>
</evidence>
<dbReference type="GO" id="GO:0016285">
    <property type="term" value="F:alanyl aminopeptidase activity"/>
    <property type="evidence" value="ECO:0007669"/>
    <property type="project" value="UniProtKB-EC"/>
</dbReference>
<dbReference type="GO" id="GO:0005615">
    <property type="term" value="C:extracellular space"/>
    <property type="evidence" value="ECO:0007669"/>
    <property type="project" value="TreeGrafter"/>
</dbReference>
<dbReference type="SUPFAM" id="SSF63737">
    <property type="entry name" value="Leukotriene A4 hydrolase N-terminal domain"/>
    <property type="match status" value="1"/>
</dbReference>
<keyword evidence="5 10" id="KW-0479">Metal-binding</keyword>
<dbReference type="PANTHER" id="PTHR11533">
    <property type="entry name" value="PROTEASE M1 ZINC METALLOPROTEASE"/>
    <property type="match status" value="1"/>
</dbReference>
<feature type="domain" description="Peptidase M1 membrane alanine aminopeptidase" evidence="13">
    <location>
        <begin position="217"/>
        <end position="435"/>
    </location>
</feature>
<dbReference type="InterPro" id="IPR001930">
    <property type="entry name" value="Peptidase_M1"/>
</dbReference>
<name>A0A4P6YWH3_9LACO</name>
<dbReference type="SUPFAM" id="SSF55486">
    <property type="entry name" value="Metalloproteases ('zincins'), catalytic domain"/>
    <property type="match status" value="1"/>
</dbReference>
<dbReference type="PRINTS" id="PR00756">
    <property type="entry name" value="ALADIPTASE"/>
</dbReference>
<dbReference type="GO" id="GO:0016020">
    <property type="term" value="C:membrane"/>
    <property type="evidence" value="ECO:0007669"/>
    <property type="project" value="TreeGrafter"/>
</dbReference>
<dbReference type="GO" id="GO:0042277">
    <property type="term" value="F:peptide binding"/>
    <property type="evidence" value="ECO:0007669"/>
    <property type="project" value="TreeGrafter"/>
</dbReference>
<dbReference type="OrthoDB" id="100605at2"/>
<gene>
    <name evidence="16" type="ORF">EQG49_12120</name>
</gene>
<dbReference type="InterPro" id="IPR014782">
    <property type="entry name" value="Peptidase_M1_dom"/>
</dbReference>
<comment type="catalytic activity">
    <reaction evidence="1">
        <text>Release of an N-terminal amino acid, Xaa-|-Yaa- from a peptide, amide or arylamide. Xaa is preferably Ala, but may be most amino acids including Pro (slow action). When a terminal hydrophobic residue is followed by a prolyl residue, the two may be released as an intact Xaa-Pro dipeptide.</text>
        <dbReference type="EC" id="3.4.11.2"/>
    </reaction>
</comment>
<evidence type="ECO:0000256" key="10">
    <source>
        <dbReference type="PIRSR" id="PIRSR634016-3"/>
    </source>
</evidence>
<dbReference type="GO" id="GO:0043171">
    <property type="term" value="P:peptide catabolic process"/>
    <property type="evidence" value="ECO:0007669"/>
    <property type="project" value="TreeGrafter"/>
</dbReference>
<keyword evidence="8 12" id="KW-0482">Metalloprotease</keyword>
<dbReference type="KEGG" id="wei:EQG49_12120"/>
<feature type="active site" description="Proton acceptor" evidence="9">
    <location>
        <position position="290"/>
    </location>
</feature>
<organism evidence="16 17">
    <name type="scientific">Periweissella cryptocerci</name>
    <dbReference type="NCBI Taxonomy" id="2506420"/>
    <lineage>
        <taxon>Bacteria</taxon>
        <taxon>Bacillati</taxon>
        <taxon>Bacillota</taxon>
        <taxon>Bacilli</taxon>
        <taxon>Lactobacillales</taxon>
        <taxon>Lactobacillaceae</taxon>
        <taxon>Periweissella</taxon>
    </lineage>
</organism>
<accession>A0A4P6YWH3</accession>
<evidence type="ECO:0000256" key="6">
    <source>
        <dbReference type="ARBA" id="ARBA00022801"/>
    </source>
</evidence>
<evidence type="ECO:0000256" key="8">
    <source>
        <dbReference type="ARBA" id="ARBA00023049"/>
    </source>
</evidence>
<dbReference type="Pfam" id="PF11838">
    <property type="entry name" value="ERAP1_C"/>
    <property type="match status" value="1"/>
</dbReference>
<dbReference type="Gene3D" id="2.60.40.1730">
    <property type="entry name" value="tricorn interacting facor f3 domain"/>
    <property type="match status" value="1"/>
</dbReference>
<protein>
    <recommendedName>
        <fullName evidence="12">Aminopeptidase</fullName>
        <ecNumber evidence="12">3.4.11.-</ecNumber>
    </recommendedName>
</protein>
<dbReference type="InterPro" id="IPR027268">
    <property type="entry name" value="Peptidase_M4/M1_CTD_sf"/>
</dbReference>
<evidence type="ECO:0000313" key="17">
    <source>
        <dbReference type="Proteomes" id="UP000292886"/>
    </source>
</evidence>
<keyword evidence="3 12" id="KW-0031">Aminopeptidase</keyword>
<keyword evidence="7 10" id="KW-0862">Zinc</keyword>
<dbReference type="InterPro" id="IPR024571">
    <property type="entry name" value="ERAP1-like_C_dom"/>
</dbReference>
<dbReference type="InterPro" id="IPR034016">
    <property type="entry name" value="M1_APN-typ"/>
</dbReference>
<dbReference type="GO" id="GO:0006508">
    <property type="term" value="P:proteolysis"/>
    <property type="evidence" value="ECO:0007669"/>
    <property type="project" value="UniProtKB-KW"/>
</dbReference>
<evidence type="ECO:0000259" key="13">
    <source>
        <dbReference type="Pfam" id="PF01433"/>
    </source>
</evidence>
<evidence type="ECO:0000256" key="5">
    <source>
        <dbReference type="ARBA" id="ARBA00022723"/>
    </source>
</evidence>
<evidence type="ECO:0000256" key="4">
    <source>
        <dbReference type="ARBA" id="ARBA00022670"/>
    </source>
</evidence>
<dbReference type="PANTHER" id="PTHR11533:SF174">
    <property type="entry name" value="PUROMYCIN-SENSITIVE AMINOPEPTIDASE-RELATED"/>
    <property type="match status" value="1"/>
</dbReference>
<evidence type="ECO:0000256" key="2">
    <source>
        <dbReference type="ARBA" id="ARBA00010136"/>
    </source>
</evidence>
<dbReference type="Pfam" id="PF01433">
    <property type="entry name" value="Peptidase_M1"/>
    <property type="match status" value="1"/>
</dbReference>
<evidence type="ECO:0000256" key="9">
    <source>
        <dbReference type="PIRSR" id="PIRSR634016-1"/>
    </source>
</evidence>
<dbReference type="InterPro" id="IPR042097">
    <property type="entry name" value="Aminopeptidase_N-like_N_sf"/>
</dbReference>
<keyword evidence="17" id="KW-1185">Reference proteome</keyword>
<dbReference type="InterPro" id="IPR045357">
    <property type="entry name" value="Aminopeptidase_N-like_N"/>
</dbReference>
<dbReference type="FunFam" id="1.10.390.10:FF:000001">
    <property type="entry name" value="Aminopeptidase"/>
    <property type="match status" value="1"/>
</dbReference>
<reference evidence="17" key="1">
    <citation type="submission" date="2019-03" db="EMBL/GenBank/DDBJ databases">
        <title>Weissella sp. 26KH-42 Genome sequencing.</title>
        <authorList>
            <person name="Heo J."/>
            <person name="Kim S.-J."/>
            <person name="Kim J.-S."/>
            <person name="Hong S.-B."/>
            <person name="Kwon S.-W."/>
        </authorList>
    </citation>
    <scope>NUCLEOTIDE SEQUENCE [LARGE SCALE GENOMIC DNA]</scope>
    <source>
        <strain evidence="17">26KH-42</strain>
    </source>
</reference>
<evidence type="ECO:0000256" key="11">
    <source>
        <dbReference type="PIRSR" id="PIRSR634016-4"/>
    </source>
</evidence>
<evidence type="ECO:0000259" key="15">
    <source>
        <dbReference type="Pfam" id="PF17900"/>
    </source>
</evidence>
<keyword evidence="4 12" id="KW-0645">Protease</keyword>
<dbReference type="GO" id="GO:0070006">
    <property type="term" value="F:metalloaminopeptidase activity"/>
    <property type="evidence" value="ECO:0007669"/>
    <property type="project" value="TreeGrafter"/>
</dbReference>
<sequence>MAEVTRFIETYVPQHYDIYLDINRGTKSFAGKTTITGEALVSPILIHQHDLNIQTVKVNGEVAEFVVDTDKDSIAITVPAVGDLTLDFEYDAKLTDNMTGIYPSYYKVDGVSKQLVSTQFETNFARQAFPSVDEPEAKATFDVAIKFDEQAGETILANMPEKEVVDGVHYFDTTVRMSTYLVAFGFGDLQGKYTETTSGVKIGVFATKAHATDELDFAVDIAKRSIEFFEEYYQTPYPLPHSWQLALPDFSAGAMENWGLVTYREAALLVDPANTSLPMKHRVATVIAHELAHQWFGDLVTMKWWDDLWLNESFANMMEYVAIDALQPDWHIWESYQTGEVLGALNRDATDGVQSVHVEVKHPAEIDTLFDPAIVYAKGSRVLVMVRTLIGEDALRTGLKTYFAKHQYGNTTGDDLWTELSAASGQDVNAVMSTWLDQPGYPVVEAKVVAGKLMISQQQFFIGEHTDANRQWQIPLNSNYAVAPVLLKEQELELGDYAKLRADAGQPFRLNLENGSHFIVKYDDTLLADILEHADELDAIAQLQILQDLRFLAEGQQVSYASVVPLAAKFAESKSIVVNEAIFMILSNLKKFVEPNSAEKAALQKFIGQLSAEQLARLGWAPKPTDTNDDTLVRPYILSSALYAEDQAAIDEAHALFVAHEDNLFDLPADARVHVLRNEVKHFGSVALFEKLVVAYQEATDPSYQGNLSSAITSVTDDQLVKRVVELFEDATVVKPQDLRGWFAGLLGNPAGQQAAWDWIRTDWQWLVDKVGGDMSFTSYITIIARTFRSQARLAEFKAFFEPKLAEPGLTREVTMDTQVIASTVALIESQGAEVNAAIAGANK</sequence>